<dbReference type="PANTHER" id="PTHR43386:SF1">
    <property type="entry name" value="D,D-DIPEPTIDE TRANSPORT SYSTEM PERMEASE PROTEIN DDPC-RELATED"/>
    <property type="match status" value="1"/>
</dbReference>
<evidence type="ECO:0000256" key="1">
    <source>
        <dbReference type="ARBA" id="ARBA00004651"/>
    </source>
</evidence>
<feature type="transmembrane region" description="Helical" evidence="9">
    <location>
        <begin position="102"/>
        <end position="127"/>
    </location>
</feature>
<dbReference type="STRING" id="1486262.TM49_04045"/>
<dbReference type="Pfam" id="PF00528">
    <property type="entry name" value="BPD_transp_1"/>
    <property type="match status" value="1"/>
</dbReference>
<feature type="domain" description="ABC transmembrane type-1" evidence="10">
    <location>
        <begin position="100"/>
        <end position="289"/>
    </location>
</feature>
<dbReference type="HOGENOM" id="CLU_028518_1_1_5"/>
<evidence type="ECO:0000256" key="9">
    <source>
        <dbReference type="RuleBase" id="RU363032"/>
    </source>
</evidence>
<organism evidence="11 12">
    <name type="scientific">Martelella endophytica</name>
    <dbReference type="NCBI Taxonomy" id="1486262"/>
    <lineage>
        <taxon>Bacteria</taxon>
        <taxon>Pseudomonadati</taxon>
        <taxon>Pseudomonadota</taxon>
        <taxon>Alphaproteobacteria</taxon>
        <taxon>Hyphomicrobiales</taxon>
        <taxon>Aurantimonadaceae</taxon>
        <taxon>Martelella</taxon>
    </lineage>
</organism>
<dbReference type="EMBL" id="CP010803">
    <property type="protein sequence ID" value="AJY45047.1"/>
    <property type="molecule type" value="Genomic_DNA"/>
</dbReference>
<dbReference type="GO" id="GO:0005886">
    <property type="term" value="C:plasma membrane"/>
    <property type="evidence" value="ECO:0007669"/>
    <property type="project" value="UniProtKB-SubCell"/>
</dbReference>
<dbReference type="PATRIC" id="fig|1486262.3.peg.824"/>
<feature type="transmembrane region" description="Helical" evidence="9">
    <location>
        <begin position="34"/>
        <end position="55"/>
    </location>
</feature>
<feature type="transmembrane region" description="Helical" evidence="9">
    <location>
        <begin position="163"/>
        <end position="183"/>
    </location>
</feature>
<dbReference type="AlphaFoldDB" id="A0A0D5LMP8"/>
<dbReference type="Pfam" id="PF12911">
    <property type="entry name" value="OppC_N"/>
    <property type="match status" value="1"/>
</dbReference>
<dbReference type="GO" id="GO:0055085">
    <property type="term" value="P:transmembrane transport"/>
    <property type="evidence" value="ECO:0007669"/>
    <property type="project" value="InterPro"/>
</dbReference>
<dbReference type="GO" id="GO:0015031">
    <property type="term" value="P:protein transport"/>
    <property type="evidence" value="ECO:0007669"/>
    <property type="project" value="UniProtKB-KW"/>
</dbReference>
<protein>
    <recommendedName>
        <fullName evidence="10">ABC transmembrane type-1 domain-containing protein</fullName>
    </recommendedName>
</protein>
<keyword evidence="6" id="KW-0653">Protein transport</keyword>
<feature type="transmembrane region" description="Helical" evidence="9">
    <location>
        <begin position="264"/>
        <end position="285"/>
    </location>
</feature>
<comment type="similarity">
    <text evidence="9">Belongs to the binding-protein-dependent transport system permease family.</text>
</comment>
<feature type="transmembrane region" description="Helical" evidence="9">
    <location>
        <begin position="139"/>
        <end position="157"/>
    </location>
</feature>
<dbReference type="InterPro" id="IPR035906">
    <property type="entry name" value="MetI-like_sf"/>
</dbReference>
<dbReference type="PANTHER" id="PTHR43386">
    <property type="entry name" value="OLIGOPEPTIDE TRANSPORT SYSTEM PERMEASE PROTEIN APPC"/>
    <property type="match status" value="1"/>
</dbReference>
<dbReference type="CDD" id="cd06261">
    <property type="entry name" value="TM_PBP2"/>
    <property type="match status" value="1"/>
</dbReference>
<sequence length="304" mass="33115">MQSCSPTLSRTCFLRWLIRVSIWIERMFGARFKIIVGTLIVFIFAVVAIFAPQIAPSDPLTQDLFNRLSPPVWSSKGSWEHILGTDNYGRDVLSRLIYGARVSILVGISSMLLSCTIGSLAGVVASYRGGRLGTFIMRFADAHLAFPEILLAILIVATLGGSLLNIVLVLGVSSWMVYARVVYGLTLSLKERPFIEAARVQGGAGWYIIRRHILPHLLPMIIVISTLQVAQMILTETALSFLGLGVPPPTPSWGNVLAEGRDRLFVAPWVADSAGVAIILVVWGINMLGNGLRERLDPRGGAHG</sequence>
<keyword evidence="5" id="KW-0571">Peptide transport</keyword>
<evidence type="ECO:0000256" key="3">
    <source>
        <dbReference type="ARBA" id="ARBA00022475"/>
    </source>
</evidence>
<evidence type="ECO:0000256" key="8">
    <source>
        <dbReference type="ARBA" id="ARBA00023136"/>
    </source>
</evidence>
<keyword evidence="2 9" id="KW-0813">Transport</keyword>
<dbReference type="InterPro" id="IPR000515">
    <property type="entry name" value="MetI-like"/>
</dbReference>
<dbReference type="InterPro" id="IPR025966">
    <property type="entry name" value="OppC_N"/>
</dbReference>
<keyword evidence="4 9" id="KW-0812">Transmembrane</keyword>
<keyword evidence="7 9" id="KW-1133">Transmembrane helix</keyword>
<gene>
    <name evidence="11" type="ORF">TM49_04045</name>
</gene>
<dbReference type="Proteomes" id="UP000032611">
    <property type="component" value="Chromosome"/>
</dbReference>
<dbReference type="SUPFAM" id="SSF161098">
    <property type="entry name" value="MetI-like"/>
    <property type="match status" value="1"/>
</dbReference>
<comment type="subcellular location">
    <subcellularLocation>
        <location evidence="1 9">Cell membrane</location>
        <topology evidence="1 9">Multi-pass membrane protein</topology>
    </subcellularLocation>
</comment>
<keyword evidence="8 9" id="KW-0472">Membrane</keyword>
<proteinExistence type="inferred from homology"/>
<dbReference type="InterPro" id="IPR050366">
    <property type="entry name" value="BP-dependent_transpt_permease"/>
</dbReference>
<accession>A0A0D5LMP8</accession>
<evidence type="ECO:0000256" key="6">
    <source>
        <dbReference type="ARBA" id="ARBA00022927"/>
    </source>
</evidence>
<evidence type="ECO:0000256" key="5">
    <source>
        <dbReference type="ARBA" id="ARBA00022856"/>
    </source>
</evidence>
<evidence type="ECO:0000256" key="7">
    <source>
        <dbReference type="ARBA" id="ARBA00022989"/>
    </source>
</evidence>
<keyword evidence="3" id="KW-1003">Cell membrane</keyword>
<dbReference type="PROSITE" id="PS50928">
    <property type="entry name" value="ABC_TM1"/>
    <property type="match status" value="1"/>
</dbReference>
<reference evidence="11 12" key="1">
    <citation type="journal article" date="2015" name="Genome Announc.">
        <title>Complete genome sequence of Martelella endophytica YC6887, which has antifungal activity associated with a halophyte.</title>
        <authorList>
            <person name="Khan A."/>
            <person name="Khan H."/>
            <person name="Chung E.J."/>
            <person name="Hossain M.T."/>
            <person name="Chung Y.R."/>
        </authorList>
    </citation>
    <scope>NUCLEOTIDE SEQUENCE [LARGE SCALE GENOMIC DNA]</scope>
    <source>
        <strain evidence="11">YC6887</strain>
    </source>
</reference>
<dbReference type="KEGG" id="mey:TM49_04045"/>
<evidence type="ECO:0000313" key="12">
    <source>
        <dbReference type="Proteomes" id="UP000032611"/>
    </source>
</evidence>
<evidence type="ECO:0000259" key="10">
    <source>
        <dbReference type="PROSITE" id="PS50928"/>
    </source>
</evidence>
<name>A0A0D5LMP8_MAREN</name>
<evidence type="ECO:0000313" key="11">
    <source>
        <dbReference type="EMBL" id="AJY45047.1"/>
    </source>
</evidence>
<keyword evidence="12" id="KW-1185">Reference proteome</keyword>
<evidence type="ECO:0000256" key="4">
    <source>
        <dbReference type="ARBA" id="ARBA00022692"/>
    </source>
</evidence>
<dbReference type="Gene3D" id="1.10.3720.10">
    <property type="entry name" value="MetI-like"/>
    <property type="match status" value="1"/>
</dbReference>
<dbReference type="GO" id="GO:0015833">
    <property type="term" value="P:peptide transport"/>
    <property type="evidence" value="ECO:0007669"/>
    <property type="project" value="UniProtKB-KW"/>
</dbReference>
<evidence type="ECO:0000256" key="2">
    <source>
        <dbReference type="ARBA" id="ARBA00022448"/>
    </source>
</evidence>
<feature type="transmembrane region" description="Helical" evidence="9">
    <location>
        <begin position="217"/>
        <end position="244"/>
    </location>
</feature>